<feature type="binding site" evidence="13">
    <location>
        <position position="50"/>
    </location>
    <ligand>
        <name>[4Fe-4S] cluster</name>
        <dbReference type="ChEBI" id="CHEBI:49883"/>
        <label>2</label>
    </ligand>
</feature>
<feature type="binding site" evidence="13">
    <location>
        <position position="336"/>
    </location>
    <ligand>
        <name>[Ni-4Fe-4S] cluster</name>
        <dbReference type="ChEBI" id="CHEBI:47739"/>
    </ligand>
</feature>
<dbReference type="Gene3D" id="3.40.50.2030">
    <property type="match status" value="2"/>
</dbReference>
<dbReference type="PANTHER" id="PTHR30109:SF4">
    <property type="entry name" value="CARBON MONOXIDE DEHYDROGENASE"/>
    <property type="match status" value="1"/>
</dbReference>
<dbReference type="InterPro" id="IPR016099">
    <property type="entry name" value="Prismane-like_a/b-sand"/>
</dbReference>
<evidence type="ECO:0000256" key="12">
    <source>
        <dbReference type="PIRNR" id="PIRNR005023"/>
    </source>
</evidence>
<comment type="cofactor">
    <cofactor evidence="1">
        <name>[4Fe-4S] cluster</name>
        <dbReference type="ChEBI" id="CHEBI:49883"/>
    </cofactor>
</comment>
<feature type="binding site" evidence="13">
    <location>
        <position position="257"/>
    </location>
    <ligand>
        <name>[Ni-4Fe-4S] cluster</name>
        <dbReference type="ChEBI" id="CHEBI:47739"/>
    </ligand>
</feature>
<dbReference type="InterPro" id="IPR004137">
    <property type="entry name" value="HCP/CODH"/>
</dbReference>
<accession>A0A3S3TT58</accession>
<dbReference type="Pfam" id="PF03063">
    <property type="entry name" value="Prismane"/>
    <property type="match status" value="1"/>
</dbReference>
<dbReference type="SUPFAM" id="SSF56821">
    <property type="entry name" value="Prismane protein-like"/>
    <property type="match status" value="1"/>
</dbReference>
<dbReference type="GO" id="GO:0043885">
    <property type="term" value="F:anaerobic carbon-monoxide dehydrogenase activity"/>
    <property type="evidence" value="ECO:0007669"/>
    <property type="project" value="UniProtKB-UniRule"/>
</dbReference>
<evidence type="ECO:0000256" key="7">
    <source>
        <dbReference type="ARBA" id="ARBA00023002"/>
    </source>
</evidence>
<evidence type="ECO:0000256" key="5">
    <source>
        <dbReference type="ARBA" id="ARBA00022596"/>
    </source>
</evidence>
<feature type="binding site" evidence="13">
    <location>
        <position position="517"/>
    </location>
    <ligand>
        <name>[Ni-4Fe-4S] cluster</name>
        <dbReference type="ChEBI" id="CHEBI:47739"/>
    </ligand>
</feature>
<keyword evidence="9 12" id="KW-0411">Iron-sulfur</keyword>
<comment type="catalytic activity">
    <reaction evidence="11 12">
        <text>CO + 2 oxidized [2Fe-2S]-[ferredoxin] + H2O = 2 reduced [2Fe-2S]-[ferredoxin] + CO2 + 2 H(+)</text>
        <dbReference type="Rhea" id="RHEA:21040"/>
        <dbReference type="Rhea" id="RHEA-COMP:10000"/>
        <dbReference type="Rhea" id="RHEA-COMP:10001"/>
        <dbReference type="ChEBI" id="CHEBI:15377"/>
        <dbReference type="ChEBI" id="CHEBI:15378"/>
        <dbReference type="ChEBI" id="CHEBI:16526"/>
        <dbReference type="ChEBI" id="CHEBI:17245"/>
        <dbReference type="ChEBI" id="CHEBI:33737"/>
        <dbReference type="ChEBI" id="CHEBI:33738"/>
        <dbReference type="EC" id="1.2.7.4"/>
    </reaction>
</comment>
<feature type="binding site" evidence="13">
    <location>
        <position position="47"/>
    </location>
    <ligand>
        <name>[4Fe-4S] cluster</name>
        <dbReference type="ChEBI" id="CHEBI:49883"/>
        <label>2</label>
    </ligand>
</feature>
<dbReference type="InterPro" id="IPR016101">
    <property type="entry name" value="CO_DH_a-bundle"/>
</dbReference>
<evidence type="ECO:0000256" key="11">
    <source>
        <dbReference type="ARBA" id="ARBA00048733"/>
    </source>
</evidence>
<dbReference type="NCBIfam" id="TIGR01702">
    <property type="entry name" value="CO_DH_cata"/>
    <property type="match status" value="1"/>
</dbReference>
<dbReference type="InterPro" id="IPR010047">
    <property type="entry name" value="CODH"/>
</dbReference>
<feature type="binding site" evidence="13">
    <location>
        <position position="37"/>
    </location>
    <ligand>
        <name>[4Fe-4S] cluster</name>
        <dbReference type="ChEBI" id="CHEBI:49883"/>
        <label>1</label>
        <note>ligand shared between dimeric partners</note>
    </ligand>
</feature>
<proteinExistence type="inferred from homology"/>
<keyword evidence="6 12" id="KW-0479">Metal-binding</keyword>
<evidence type="ECO:0000313" key="14">
    <source>
        <dbReference type="EMBL" id="RWX74060.1"/>
    </source>
</evidence>
<dbReference type="GO" id="GO:0006091">
    <property type="term" value="P:generation of precursor metabolites and energy"/>
    <property type="evidence" value="ECO:0007669"/>
    <property type="project" value="InterPro"/>
</dbReference>
<dbReference type="Gene3D" id="1.20.1270.30">
    <property type="match status" value="1"/>
</dbReference>
<dbReference type="AlphaFoldDB" id="A0A3S3TT58"/>
<evidence type="ECO:0000256" key="13">
    <source>
        <dbReference type="PIRSR" id="PIRSR005023-1"/>
    </source>
</evidence>
<name>A0A3S3TT58_METS7</name>
<evidence type="ECO:0000256" key="8">
    <source>
        <dbReference type="ARBA" id="ARBA00023004"/>
    </source>
</evidence>
<dbReference type="GO" id="GO:0050418">
    <property type="term" value="F:hydroxylamine reductase activity"/>
    <property type="evidence" value="ECO:0007669"/>
    <property type="project" value="TreeGrafter"/>
</dbReference>
<dbReference type="Proteomes" id="UP000288215">
    <property type="component" value="Unassembled WGS sequence"/>
</dbReference>
<dbReference type="GO" id="GO:0051539">
    <property type="term" value="F:4 iron, 4 sulfur cluster binding"/>
    <property type="evidence" value="ECO:0007669"/>
    <property type="project" value="UniProtKB-UniRule"/>
</dbReference>
<evidence type="ECO:0000313" key="15">
    <source>
        <dbReference type="Proteomes" id="UP000288215"/>
    </source>
</evidence>
<dbReference type="InterPro" id="IPR011254">
    <property type="entry name" value="Prismane-like_sf"/>
</dbReference>
<dbReference type="PIRSF" id="PIRSF005023">
    <property type="entry name" value="CODH"/>
    <property type="match status" value="1"/>
</dbReference>
<comment type="function">
    <text evidence="2">CODH oxidizes carbon monoxide coupled, via CooF, to the reduction of a hydrogen cation by a hydrogenase (possibly CooH).</text>
</comment>
<dbReference type="EC" id="1.2.7.4" evidence="12"/>
<keyword evidence="4 12" id="KW-0004">4Fe-4S</keyword>
<evidence type="ECO:0000256" key="1">
    <source>
        <dbReference type="ARBA" id="ARBA00001966"/>
    </source>
</evidence>
<keyword evidence="8 12" id="KW-0408">Iron</keyword>
<sequence length="626" mass="66867">MPEISAHESIRKMYEKLKADGISNVWDRWQAQEQVRCRSFCMKGLSCQFCSNGPCRIIPGKLERGTCGIDADAMAMRYMLLRNAMGLSTYTYHAREVARTLIATGLGKTPYSIKDASKLRMLARIYGIADSKSDSQLAVEVGNAILREINADPSERLSTLALATAGRIETWRGLGILPGGPANEQIDAVSHCLTNVDGDYVSLAKTAMRLALSCIYGSQIPLELGQDALFGTPRPHVVSFDLGILDPEYVNIVVNGHEPFFGVALIGRCKDPSVQAMAREIGAKGIRVIGSIETGQEMLQRMATDDVYVGMTGNWITIEPLVATNAVDLFAMDMNCSPPSLELYAKQYSTTFVSVSPLVNVPGITRHVDYLPEEVSRQADELVRLAIENFKKRKGSASSVPMAKRSAIVGFSVESILEALGGSLEPLLAEIKSGSVRGVVGLVSCTTLGNGPHDLPTITVAKELIGRDVLVLSMGCGNAALQVAGLCSPEARELAGPGLKRVCGSLGIPPVLSFGTCTDTGRLSILVSEVAKALHVDIPDLPIAVTAPQYMEQKATIDAIFALALGVLTHVSPTPPIVGGSRLMKLLSQDLAHVTGGSLLIEDDMVKAAEKIAIHIEGKRSALGLS</sequence>
<feature type="binding site" evidence="13">
    <location>
        <position position="445"/>
    </location>
    <ligand>
        <name>[Ni-4Fe-4S] cluster</name>
        <dbReference type="ChEBI" id="CHEBI:47739"/>
    </ligand>
</feature>
<evidence type="ECO:0000256" key="10">
    <source>
        <dbReference type="ARBA" id="ARBA00034454"/>
    </source>
</evidence>
<evidence type="ECO:0000256" key="9">
    <source>
        <dbReference type="ARBA" id="ARBA00023014"/>
    </source>
</evidence>
<dbReference type="GO" id="GO:0004601">
    <property type="term" value="F:peroxidase activity"/>
    <property type="evidence" value="ECO:0007669"/>
    <property type="project" value="TreeGrafter"/>
</dbReference>
<evidence type="ECO:0000256" key="2">
    <source>
        <dbReference type="ARBA" id="ARBA00002452"/>
    </source>
</evidence>
<comment type="similarity">
    <text evidence="3">Belongs to the Ni-containing carbon monoxide dehydrogenase family.</text>
</comment>
<reference evidence="14 15" key="1">
    <citation type="submission" date="2018-12" db="EMBL/GenBank/DDBJ databases">
        <title>The complete genome of the methanogenic archaea of the candidate phylum Verstraetearchaeota, obtained from the metagenome of underground thermal water.</title>
        <authorList>
            <person name="Kadnikov V.V."/>
            <person name="Mardanov A.V."/>
            <person name="Beletsky A.V."/>
            <person name="Karnachuk O.V."/>
            <person name="Ravin N.V."/>
        </authorList>
    </citation>
    <scope>NUCLEOTIDE SEQUENCE [LARGE SCALE GENOMIC DNA]</scope>
    <source>
        <strain evidence="14">Ch88</strain>
    </source>
</reference>
<dbReference type="EMBL" id="RXGA01000001">
    <property type="protein sequence ID" value="RWX74060.1"/>
    <property type="molecule type" value="Genomic_DNA"/>
</dbReference>
<feature type="binding site" evidence="13">
    <location>
        <position position="67"/>
    </location>
    <ligand>
        <name>[4Fe-4S] cluster</name>
        <dbReference type="ChEBI" id="CHEBI:49883"/>
        <label>2</label>
    </ligand>
</feature>
<evidence type="ECO:0000256" key="3">
    <source>
        <dbReference type="ARBA" id="ARBA00010689"/>
    </source>
</evidence>
<keyword evidence="5 13" id="KW-0533">Nickel</keyword>
<dbReference type="GO" id="GO:0016151">
    <property type="term" value="F:nickel cation binding"/>
    <property type="evidence" value="ECO:0007669"/>
    <property type="project" value="InterPro"/>
</dbReference>
<feature type="binding site" evidence="13">
    <location>
        <position position="55"/>
    </location>
    <ligand>
        <name>[4Fe-4S] cluster</name>
        <dbReference type="ChEBI" id="CHEBI:49883"/>
        <label>2</label>
    </ligand>
</feature>
<protein>
    <recommendedName>
        <fullName evidence="12">Carbon monoxide dehydrogenase</fullName>
        <ecNumber evidence="12">1.2.7.4</ecNumber>
    </recommendedName>
</protein>
<keyword evidence="7 12" id="KW-0560">Oxidoreductase</keyword>
<gene>
    <name evidence="14" type="ORF">Metus_0085</name>
</gene>
<comment type="caution">
    <text evidence="14">The sequence shown here is derived from an EMBL/GenBank/DDBJ whole genome shotgun (WGS) entry which is preliminary data.</text>
</comment>
<feature type="binding site" evidence="13">
    <location>
        <position position="476"/>
    </location>
    <ligand>
        <name>[Ni-4Fe-4S] cluster</name>
        <dbReference type="ChEBI" id="CHEBI:47739"/>
    </ligand>
</feature>
<dbReference type="PANTHER" id="PTHR30109">
    <property type="entry name" value="HYDROXYLAMINE REDUCTASE"/>
    <property type="match status" value="1"/>
</dbReference>
<comment type="cofactor">
    <cofactor evidence="10">
        <name>[Ni-4Fe-5S] cluster</name>
        <dbReference type="ChEBI" id="CHEBI:177874"/>
    </cofactor>
</comment>
<dbReference type="GO" id="GO:0042542">
    <property type="term" value="P:response to hydrogen peroxide"/>
    <property type="evidence" value="ECO:0007669"/>
    <property type="project" value="TreeGrafter"/>
</dbReference>
<evidence type="ECO:0000256" key="4">
    <source>
        <dbReference type="ARBA" id="ARBA00022485"/>
    </source>
</evidence>
<organism evidence="14 15">
    <name type="scientific">Methanosuratincola subterraneus</name>
    <dbReference type="NCBI Taxonomy" id="2593994"/>
    <lineage>
        <taxon>Archaea</taxon>
        <taxon>Thermoproteota</taxon>
        <taxon>Methanosuratincolia</taxon>
        <taxon>Candidatus Methanomethylicales</taxon>
        <taxon>Candidatus Methanomethylicaceae</taxon>
        <taxon>Candidatus Methanosuratincola (ex Vanwonterghem et al. 2016)</taxon>
    </lineage>
</organism>
<evidence type="ECO:0000256" key="6">
    <source>
        <dbReference type="ARBA" id="ARBA00022723"/>
    </source>
</evidence>